<dbReference type="Pfam" id="PF14903">
    <property type="entry name" value="WG_beta_rep"/>
    <property type="match status" value="2"/>
</dbReference>
<gene>
    <name evidence="2" type="ORF">MTP08_01090</name>
</gene>
<sequence>MKKSLYLLILSIISLSLSAQDSQVYVPFRIGDKFGISDENGKMIIPANYDEISVGYNNDFTVRKDNKASYILNNKIIIKDGDYTYFDNQEDFVIGVLVKNSKDFMYSNGSPDYLSENLYNKSGEPLLGKSYNNIIVIDGRKNEKPALTGTALLLLYSTQNRYSLHLFDKKQKKIIKTFFENSYEVDTNYDKFPKSFSIIYQDLNRSEKNLTLNFNNGKIESEKREPIKVVKDYYSDRSLGSPTYSMPPPAMEGIEMPPAGKPSIPENALEKIGYADSFYRYIEPDRSEKLTISYKDATFDYGYLKKENGKIGYFLVRDNKWLVPPKYDEIFSADGHAIYESGFVVRTGDNYQFFVASNKNLEFITSEFKDFPLFFRRDYGRKGFHLFKLYDKDKNFIGYANKDGKIYYKK</sequence>
<dbReference type="RefSeq" id="WP_243576708.1">
    <property type="nucleotide sequence ID" value="NZ_CP094529.1"/>
</dbReference>
<dbReference type="Proteomes" id="UP000831068">
    <property type="component" value="Chromosome"/>
</dbReference>
<feature type="chain" id="PRO_5045503722" evidence="1">
    <location>
        <begin position="20"/>
        <end position="410"/>
    </location>
</feature>
<dbReference type="InterPro" id="IPR032774">
    <property type="entry name" value="WG_beta_rep"/>
</dbReference>
<reference evidence="2 3" key="1">
    <citation type="submission" date="2022-03" db="EMBL/GenBank/DDBJ databases">
        <title>Chryseobacterium sp. isolated from the Andong Sikhe.</title>
        <authorList>
            <person name="Won M."/>
            <person name="Kim S.-J."/>
            <person name="Kwon S.-W."/>
        </authorList>
    </citation>
    <scope>NUCLEOTIDE SEQUENCE [LARGE SCALE GENOMIC DNA]</scope>
    <source>
        <strain evidence="2 3">ADR-1</strain>
    </source>
</reference>
<protein>
    <submittedName>
        <fullName evidence="2">WG repeat-containing protein</fullName>
    </submittedName>
</protein>
<dbReference type="EMBL" id="CP094529">
    <property type="protein sequence ID" value="UOE38401.1"/>
    <property type="molecule type" value="Genomic_DNA"/>
</dbReference>
<keyword evidence="3" id="KW-1185">Reference proteome</keyword>
<keyword evidence="1" id="KW-0732">Signal</keyword>
<organism evidence="2 3">
    <name type="scientific">Chryseobacterium oryzae</name>
    <dbReference type="NCBI Taxonomy" id="2929799"/>
    <lineage>
        <taxon>Bacteria</taxon>
        <taxon>Pseudomonadati</taxon>
        <taxon>Bacteroidota</taxon>
        <taxon>Flavobacteriia</taxon>
        <taxon>Flavobacteriales</taxon>
        <taxon>Weeksellaceae</taxon>
        <taxon>Chryseobacterium group</taxon>
        <taxon>Chryseobacterium</taxon>
    </lineage>
</organism>
<feature type="signal peptide" evidence="1">
    <location>
        <begin position="1"/>
        <end position="19"/>
    </location>
</feature>
<evidence type="ECO:0000313" key="2">
    <source>
        <dbReference type="EMBL" id="UOE38401.1"/>
    </source>
</evidence>
<evidence type="ECO:0000313" key="3">
    <source>
        <dbReference type="Proteomes" id="UP000831068"/>
    </source>
</evidence>
<proteinExistence type="predicted"/>
<accession>A0ABY4BKY2</accession>
<evidence type="ECO:0000256" key="1">
    <source>
        <dbReference type="SAM" id="SignalP"/>
    </source>
</evidence>
<name>A0ABY4BKY2_9FLAO</name>